<evidence type="ECO:0000313" key="13">
    <source>
        <dbReference type="EMBL" id="GAA0692955.1"/>
    </source>
</evidence>
<keyword evidence="8 11" id="KW-0472">Membrane</keyword>
<dbReference type="RefSeq" id="WP_343805491.1">
    <property type="nucleotide sequence ID" value="NZ_BAAAET010000002.1"/>
</dbReference>
<evidence type="ECO:0000256" key="2">
    <source>
        <dbReference type="ARBA" id="ARBA00021549"/>
    </source>
</evidence>
<evidence type="ECO:0000256" key="11">
    <source>
        <dbReference type="SAM" id="Phobius"/>
    </source>
</evidence>
<evidence type="ECO:0000256" key="9">
    <source>
        <dbReference type="ARBA" id="ARBA00025772"/>
    </source>
</evidence>
<feature type="domain" description="General secretion pathway GspH" evidence="12">
    <location>
        <begin position="48"/>
        <end position="148"/>
    </location>
</feature>
<evidence type="ECO:0000313" key="14">
    <source>
        <dbReference type="Proteomes" id="UP001499915"/>
    </source>
</evidence>
<evidence type="ECO:0000256" key="6">
    <source>
        <dbReference type="ARBA" id="ARBA00022692"/>
    </source>
</evidence>
<dbReference type="Pfam" id="PF07963">
    <property type="entry name" value="N_methyl"/>
    <property type="match status" value="1"/>
</dbReference>
<evidence type="ECO:0000259" key="12">
    <source>
        <dbReference type="Pfam" id="PF12019"/>
    </source>
</evidence>
<protein>
    <recommendedName>
        <fullName evidence="2">Type II secretion system protein H</fullName>
    </recommendedName>
    <alternativeName>
        <fullName evidence="10">General secretion pathway protein H</fullName>
    </alternativeName>
</protein>
<comment type="caution">
    <text evidence="13">The sequence shown here is derived from an EMBL/GenBank/DDBJ whole genome shotgun (WGS) entry which is preliminary data.</text>
</comment>
<keyword evidence="3" id="KW-1003">Cell membrane</keyword>
<dbReference type="InterPro" id="IPR012902">
    <property type="entry name" value="N_methyl_site"/>
</dbReference>
<dbReference type="InterPro" id="IPR045584">
    <property type="entry name" value="Pilin-like"/>
</dbReference>
<feature type="transmembrane region" description="Helical" evidence="11">
    <location>
        <begin position="12"/>
        <end position="33"/>
    </location>
</feature>
<dbReference type="InterPro" id="IPR022346">
    <property type="entry name" value="T2SS_GspH"/>
</dbReference>
<sequence>MPVNKSRKRHQGFSVIEMMVAIAVLSIIVGIGIPSFKSMMDRSRIDAAADDLADGLRYARSEALQRNTKVTLKDAGSGFVSGWSVVAGSDTLRKNSGMSSGVTTSHVDGNGVSKGDISFDGRGVASASTQIQVSYSGLQRCIKLTLSGSVRQSDGACN</sequence>
<dbReference type="Proteomes" id="UP001499915">
    <property type="component" value="Unassembled WGS sequence"/>
</dbReference>
<reference evidence="13 14" key="1">
    <citation type="journal article" date="2019" name="Int. J. Syst. Evol. Microbiol.">
        <title>The Global Catalogue of Microorganisms (GCM) 10K type strain sequencing project: providing services to taxonomists for standard genome sequencing and annotation.</title>
        <authorList>
            <consortium name="The Broad Institute Genomics Platform"/>
            <consortium name="The Broad Institute Genome Sequencing Center for Infectious Disease"/>
            <person name="Wu L."/>
            <person name="Ma J."/>
        </authorList>
    </citation>
    <scope>NUCLEOTIDE SEQUENCE [LARGE SCALE GENOMIC DNA]</scope>
    <source>
        <strain evidence="13 14">JCM 15134</strain>
    </source>
</reference>
<evidence type="ECO:0000256" key="1">
    <source>
        <dbReference type="ARBA" id="ARBA00004377"/>
    </source>
</evidence>
<keyword evidence="6 11" id="KW-0812">Transmembrane</keyword>
<evidence type="ECO:0000256" key="10">
    <source>
        <dbReference type="ARBA" id="ARBA00030775"/>
    </source>
</evidence>
<dbReference type="NCBIfam" id="TIGR02532">
    <property type="entry name" value="IV_pilin_GFxxxE"/>
    <property type="match status" value="1"/>
</dbReference>
<comment type="subcellular location">
    <subcellularLocation>
        <location evidence="1">Cell inner membrane</location>
        <topology evidence="1">Single-pass membrane protein</topology>
    </subcellularLocation>
</comment>
<name>A0ABN1I6P7_9GAMM</name>
<dbReference type="Pfam" id="PF12019">
    <property type="entry name" value="GspH"/>
    <property type="match status" value="1"/>
</dbReference>
<evidence type="ECO:0000256" key="7">
    <source>
        <dbReference type="ARBA" id="ARBA00022989"/>
    </source>
</evidence>
<accession>A0ABN1I6P7</accession>
<keyword evidence="5" id="KW-0997">Cell inner membrane</keyword>
<gene>
    <name evidence="13" type="ORF">GCM10009104_20230</name>
</gene>
<keyword evidence="7 11" id="KW-1133">Transmembrane helix</keyword>
<keyword evidence="14" id="KW-1185">Reference proteome</keyword>
<evidence type="ECO:0000256" key="5">
    <source>
        <dbReference type="ARBA" id="ARBA00022519"/>
    </source>
</evidence>
<dbReference type="EMBL" id="BAAAET010000002">
    <property type="protein sequence ID" value="GAA0692955.1"/>
    <property type="molecule type" value="Genomic_DNA"/>
</dbReference>
<evidence type="ECO:0000256" key="8">
    <source>
        <dbReference type="ARBA" id="ARBA00023136"/>
    </source>
</evidence>
<comment type="similarity">
    <text evidence="9">Belongs to the GSP H family.</text>
</comment>
<dbReference type="Gene3D" id="3.55.40.10">
    <property type="entry name" value="minor pseudopilin epsh domain"/>
    <property type="match status" value="1"/>
</dbReference>
<keyword evidence="4" id="KW-0488">Methylation</keyword>
<evidence type="ECO:0000256" key="3">
    <source>
        <dbReference type="ARBA" id="ARBA00022475"/>
    </source>
</evidence>
<organism evidence="13 14">
    <name type="scientific">Marinobacterium maritimum</name>
    <dbReference type="NCBI Taxonomy" id="500162"/>
    <lineage>
        <taxon>Bacteria</taxon>
        <taxon>Pseudomonadati</taxon>
        <taxon>Pseudomonadota</taxon>
        <taxon>Gammaproteobacteria</taxon>
        <taxon>Oceanospirillales</taxon>
        <taxon>Oceanospirillaceae</taxon>
        <taxon>Marinobacterium</taxon>
    </lineage>
</organism>
<evidence type="ECO:0000256" key="4">
    <source>
        <dbReference type="ARBA" id="ARBA00022481"/>
    </source>
</evidence>
<proteinExistence type="inferred from homology"/>
<dbReference type="SUPFAM" id="SSF54523">
    <property type="entry name" value="Pili subunits"/>
    <property type="match status" value="1"/>
</dbReference>